<evidence type="ECO:0000313" key="4">
    <source>
        <dbReference type="EMBL" id="CAI4015435.1"/>
    </source>
</evidence>
<protein>
    <submittedName>
        <fullName evidence="4">Uncharacterized protein</fullName>
    </submittedName>
</protein>
<gene>
    <name evidence="4" type="ORF">C1SCF055_LOCUS40263</name>
</gene>
<evidence type="ECO:0000313" key="5">
    <source>
        <dbReference type="EMBL" id="CAL4802747.1"/>
    </source>
</evidence>
<dbReference type="Proteomes" id="UP001152797">
    <property type="component" value="Unassembled WGS sequence"/>
</dbReference>
<organism evidence="4">
    <name type="scientific">Cladocopium goreaui</name>
    <dbReference type="NCBI Taxonomy" id="2562237"/>
    <lineage>
        <taxon>Eukaryota</taxon>
        <taxon>Sar</taxon>
        <taxon>Alveolata</taxon>
        <taxon>Dinophyceae</taxon>
        <taxon>Suessiales</taxon>
        <taxon>Symbiodiniaceae</taxon>
        <taxon>Cladocopium</taxon>
    </lineage>
</organism>
<feature type="compositionally biased region" description="Low complexity" evidence="2">
    <location>
        <begin position="377"/>
        <end position="388"/>
    </location>
</feature>
<feature type="transmembrane region" description="Helical" evidence="3">
    <location>
        <begin position="37"/>
        <end position="60"/>
    </location>
</feature>
<dbReference type="AlphaFoldDB" id="A0A9P1DTL6"/>
<keyword evidence="3" id="KW-0472">Membrane</keyword>
<evidence type="ECO:0000256" key="3">
    <source>
        <dbReference type="SAM" id="Phobius"/>
    </source>
</evidence>
<comment type="caution">
    <text evidence="4">The sequence shown here is derived from an EMBL/GenBank/DDBJ whole genome shotgun (WGS) entry which is preliminary data.</text>
</comment>
<reference evidence="4" key="1">
    <citation type="submission" date="2022-10" db="EMBL/GenBank/DDBJ databases">
        <authorList>
            <person name="Chen Y."/>
            <person name="Dougan E. K."/>
            <person name="Chan C."/>
            <person name="Rhodes N."/>
            <person name="Thang M."/>
        </authorList>
    </citation>
    <scope>NUCLEOTIDE SEQUENCE</scope>
</reference>
<keyword evidence="3" id="KW-0812">Transmembrane</keyword>
<dbReference type="EMBL" id="CAMXCT010006531">
    <property type="protein sequence ID" value="CAI4015435.1"/>
    <property type="molecule type" value="Genomic_DNA"/>
</dbReference>
<keyword evidence="6" id="KW-1185">Reference proteome</keyword>
<dbReference type="EMBL" id="CAMXCT030006531">
    <property type="protein sequence ID" value="CAL4802747.1"/>
    <property type="molecule type" value="Genomic_DNA"/>
</dbReference>
<feature type="region of interest" description="Disordered" evidence="2">
    <location>
        <begin position="345"/>
        <end position="390"/>
    </location>
</feature>
<name>A0A9P1DTL6_9DINO</name>
<evidence type="ECO:0000256" key="2">
    <source>
        <dbReference type="SAM" id="MobiDB-lite"/>
    </source>
</evidence>
<evidence type="ECO:0000256" key="1">
    <source>
        <dbReference type="SAM" id="Coils"/>
    </source>
</evidence>
<feature type="coiled-coil region" evidence="1">
    <location>
        <begin position="202"/>
        <end position="229"/>
    </location>
</feature>
<accession>A0A9P1DTL6</accession>
<sequence length="524" mass="58541">MGSPDLRSALKSRWSLVIDGSKSRFRMHESRRDSMRAWAAIATMISELYFVFVSCMRLFFPDRFVKPLYQDLQTWCVLAILAGLRWTCRPHGQMSKISSRGVTVLFNVSCLLCTIHMPNELLPASAVSRAAIGLFTEDPLFTVLVRCACLPLAVLIHYLREDESEKLLGCTLVVVAELISCLSMAFTLLEVDAALCKQEQTAMDLEKHIQKREEDMKETEKVLRAARRLLSVTCDCCERLTHHWQIVEPSRGILELLHLKEDASAKLLPFLQFICPEDQQRFAHFADVSHTTDAPSSLHVRMTSGSDGSLFDAQIFLVNLPGTLENKNEPGYLIGIATIQTQEPSQNMVSIPEHRPLTSSTGALDARKARRSRRCSRSSASSDSSSVSTVNGQGLAQMHQALEALDQISLLIDLNTVTQGYCIRSAQFLFKESAALDVLPKLYSWVRQQHQPTVEDWIQEHVNGWYATGSCETTETCRGIKCRVPGTQASFLVGELSTQGIACKGLGQVPEEAWQQSSAWEVEE</sequence>
<dbReference type="OrthoDB" id="411874at2759"/>
<reference evidence="5 6" key="2">
    <citation type="submission" date="2024-05" db="EMBL/GenBank/DDBJ databases">
        <authorList>
            <person name="Chen Y."/>
            <person name="Shah S."/>
            <person name="Dougan E. K."/>
            <person name="Thang M."/>
            <person name="Chan C."/>
        </authorList>
    </citation>
    <scope>NUCLEOTIDE SEQUENCE [LARGE SCALE GENOMIC DNA]</scope>
</reference>
<dbReference type="EMBL" id="CAMXCT020006531">
    <property type="protein sequence ID" value="CAL1168810.1"/>
    <property type="molecule type" value="Genomic_DNA"/>
</dbReference>
<keyword evidence="1" id="KW-0175">Coiled coil</keyword>
<keyword evidence="3" id="KW-1133">Transmembrane helix</keyword>
<proteinExistence type="predicted"/>
<evidence type="ECO:0000313" key="6">
    <source>
        <dbReference type="Proteomes" id="UP001152797"/>
    </source>
</evidence>